<feature type="compositionally biased region" description="Low complexity" evidence="1">
    <location>
        <begin position="151"/>
        <end position="178"/>
    </location>
</feature>
<feature type="compositionally biased region" description="Pro residues" evidence="1">
    <location>
        <begin position="59"/>
        <end position="68"/>
    </location>
</feature>
<protein>
    <recommendedName>
        <fullName evidence="4">Basic proline-rich protein-like</fullName>
    </recommendedName>
</protein>
<feature type="region of interest" description="Disordered" evidence="1">
    <location>
        <begin position="42"/>
        <end position="190"/>
    </location>
</feature>
<sequence length="267" mass="27284">MEAKEGVPAGRRRVSVSGLGGRLSPPSEALVWVSRVCGGGRDREEILAGAPQSQQGETPPGPQTPPRAPGSWDAGDPARSWAAGPTPTALLQPLGGPGTAGARAPGPRAAGAIVPTAPGLSGPAPRPPAPAAPGPPPPTPVPPASVPAPPNAARSTHARLAAALAREKSSSAAARARGAPPPPWRRRGCGRRVRARAGLCCAALALWPGPLPPPPPLSQVRPPALATLRAQVRPAHLDRGAPLRPARTPPLHGAWKLRRRWRELAED</sequence>
<evidence type="ECO:0008006" key="4">
    <source>
        <dbReference type="Google" id="ProtNLM"/>
    </source>
</evidence>
<feature type="compositionally biased region" description="Pro residues" evidence="1">
    <location>
        <begin position="124"/>
        <end position="150"/>
    </location>
</feature>
<accession>A0ABQ9TR20</accession>
<dbReference type="Proteomes" id="UP001266305">
    <property type="component" value="Unassembled WGS sequence"/>
</dbReference>
<feature type="compositionally biased region" description="Low complexity" evidence="1">
    <location>
        <begin position="100"/>
        <end position="123"/>
    </location>
</feature>
<gene>
    <name evidence="2" type="ORF">P7K49_033130</name>
</gene>
<evidence type="ECO:0000256" key="1">
    <source>
        <dbReference type="SAM" id="MobiDB-lite"/>
    </source>
</evidence>
<evidence type="ECO:0000313" key="3">
    <source>
        <dbReference type="Proteomes" id="UP001266305"/>
    </source>
</evidence>
<keyword evidence="3" id="KW-1185">Reference proteome</keyword>
<name>A0ABQ9TR20_SAGOE</name>
<dbReference type="EMBL" id="JASSZA010000019">
    <property type="protein sequence ID" value="KAK2087223.1"/>
    <property type="molecule type" value="Genomic_DNA"/>
</dbReference>
<evidence type="ECO:0000313" key="2">
    <source>
        <dbReference type="EMBL" id="KAK2087223.1"/>
    </source>
</evidence>
<organism evidence="2 3">
    <name type="scientific">Saguinus oedipus</name>
    <name type="common">Cotton-top tamarin</name>
    <name type="synonym">Oedipomidas oedipus</name>
    <dbReference type="NCBI Taxonomy" id="9490"/>
    <lineage>
        <taxon>Eukaryota</taxon>
        <taxon>Metazoa</taxon>
        <taxon>Chordata</taxon>
        <taxon>Craniata</taxon>
        <taxon>Vertebrata</taxon>
        <taxon>Euteleostomi</taxon>
        <taxon>Mammalia</taxon>
        <taxon>Eutheria</taxon>
        <taxon>Euarchontoglires</taxon>
        <taxon>Primates</taxon>
        <taxon>Haplorrhini</taxon>
        <taxon>Platyrrhini</taxon>
        <taxon>Cebidae</taxon>
        <taxon>Callitrichinae</taxon>
        <taxon>Saguinus</taxon>
    </lineage>
</organism>
<proteinExistence type="predicted"/>
<reference evidence="2 3" key="1">
    <citation type="submission" date="2023-05" db="EMBL/GenBank/DDBJ databases">
        <title>B98-5 Cell Line De Novo Hybrid Assembly: An Optical Mapping Approach.</title>
        <authorList>
            <person name="Kananen K."/>
            <person name="Auerbach J.A."/>
            <person name="Kautto E."/>
            <person name="Blachly J.S."/>
        </authorList>
    </citation>
    <scope>NUCLEOTIDE SEQUENCE [LARGE SCALE GENOMIC DNA]</scope>
    <source>
        <strain evidence="2">B95-8</strain>
        <tissue evidence="2">Cell line</tissue>
    </source>
</reference>
<feature type="region of interest" description="Disordered" evidence="1">
    <location>
        <begin position="1"/>
        <end position="28"/>
    </location>
</feature>
<comment type="caution">
    <text evidence="2">The sequence shown here is derived from an EMBL/GenBank/DDBJ whole genome shotgun (WGS) entry which is preliminary data.</text>
</comment>